<evidence type="ECO:0000256" key="5">
    <source>
        <dbReference type="ARBA" id="ARBA00022645"/>
    </source>
</evidence>
<dbReference type="GO" id="GO:0008360">
    <property type="term" value="P:regulation of cell shape"/>
    <property type="evidence" value="ECO:0007669"/>
    <property type="project" value="UniProtKB-KW"/>
</dbReference>
<gene>
    <name evidence="17" type="ORF">FQB35_07310</name>
</gene>
<name>A0A5C0SHE9_CRATE</name>
<evidence type="ECO:0000313" key="17">
    <source>
        <dbReference type="EMBL" id="QEK13620.1"/>
    </source>
</evidence>
<comment type="similarity">
    <text evidence="3 15">Belongs to the peptidase S11 family.</text>
</comment>
<dbReference type="OrthoDB" id="9791132at2"/>
<evidence type="ECO:0000256" key="8">
    <source>
        <dbReference type="ARBA" id="ARBA00022801"/>
    </source>
</evidence>
<dbReference type="InterPro" id="IPR012338">
    <property type="entry name" value="Beta-lactam/transpept-like"/>
</dbReference>
<evidence type="ECO:0000256" key="4">
    <source>
        <dbReference type="ARBA" id="ARBA00012448"/>
    </source>
</evidence>
<comment type="pathway">
    <text evidence="2">Cell wall biogenesis; peptidoglycan biosynthesis.</text>
</comment>
<dbReference type="SUPFAM" id="SSF69189">
    <property type="entry name" value="Penicillin-binding protein associated domain"/>
    <property type="match status" value="1"/>
</dbReference>
<dbReference type="InterPro" id="IPR001967">
    <property type="entry name" value="Peptidase_S11_N"/>
</dbReference>
<protein>
    <recommendedName>
        <fullName evidence="4">serine-type D-Ala-D-Ala carboxypeptidase</fullName>
        <ecNumber evidence="4">3.4.16.4</ecNumber>
    </recommendedName>
</protein>
<dbReference type="PANTHER" id="PTHR21581:SF33">
    <property type="entry name" value="D-ALANYL-D-ALANINE CARBOXYPEPTIDASE DACB"/>
    <property type="match status" value="1"/>
</dbReference>
<dbReference type="GO" id="GO:0006508">
    <property type="term" value="P:proteolysis"/>
    <property type="evidence" value="ECO:0007669"/>
    <property type="project" value="UniProtKB-KW"/>
</dbReference>
<evidence type="ECO:0000256" key="15">
    <source>
        <dbReference type="RuleBase" id="RU004016"/>
    </source>
</evidence>
<keyword evidence="10" id="KW-0573">Peptidoglycan synthesis</keyword>
<dbReference type="Pfam" id="PF07943">
    <property type="entry name" value="PBP5_C"/>
    <property type="match status" value="1"/>
</dbReference>
<evidence type="ECO:0000256" key="7">
    <source>
        <dbReference type="ARBA" id="ARBA00022729"/>
    </source>
</evidence>
<sequence>MIILYNNTALAFEDNFNISASSAIVMDVKTGRVLYKKNINKKRPMASTTKIMTALVALEKSSPGDMVKVPKNAVGVEGSSIYLKYNEKLTMKDLIYGLMLRSGNDSAVAIASHISGSVDGFVKLMNKRAKEIGARNTNFVNPHGLHHKNHYTTAYDLALITRKALKNKEFHQIVKTKLWIADRDGYKYFYNKNKTLTQYNGGDGVKTGYTKVAGRCLVTSATRNGVQLICVVLNAPNWFEDSYRLLDYAFEKYTPFHVIKKNSIIKNVSVQNGKKCSTNVVSKEDVIIPLTSNEKNQITKIVEIDEILKAPIKRGQKIGKVKIYLKDNLLYTTDLVSREDIDIKNFKDKVIDFILRNR</sequence>
<dbReference type="Pfam" id="PF00768">
    <property type="entry name" value="Peptidase_S11"/>
    <property type="match status" value="1"/>
</dbReference>
<proteinExistence type="inferred from homology"/>
<accession>A0A5C0SHE9</accession>
<dbReference type="GO" id="GO:0071555">
    <property type="term" value="P:cell wall organization"/>
    <property type="evidence" value="ECO:0007669"/>
    <property type="project" value="UniProtKB-KW"/>
</dbReference>
<dbReference type="InterPro" id="IPR018044">
    <property type="entry name" value="Peptidase_S11"/>
</dbReference>
<comment type="function">
    <text evidence="1">Removes C-terminal D-alanyl residues from sugar-peptide cell wall precursors.</text>
</comment>
<evidence type="ECO:0000256" key="2">
    <source>
        <dbReference type="ARBA" id="ARBA00004752"/>
    </source>
</evidence>
<evidence type="ECO:0000256" key="12">
    <source>
        <dbReference type="ARBA" id="ARBA00034000"/>
    </source>
</evidence>
<dbReference type="InterPro" id="IPR037167">
    <property type="entry name" value="Peptidase_S11_C_sf"/>
</dbReference>
<feature type="active site" description="Proton acceptor" evidence="13">
    <location>
        <position position="50"/>
    </location>
</feature>
<dbReference type="EC" id="3.4.16.4" evidence="4"/>
<keyword evidence="5 17" id="KW-0121">Carboxypeptidase</keyword>
<feature type="domain" description="Peptidase S11 D-Ala-D-Ala carboxypeptidase A C-terminal" evidence="16">
    <location>
        <begin position="253"/>
        <end position="343"/>
    </location>
</feature>
<evidence type="ECO:0000256" key="14">
    <source>
        <dbReference type="PIRSR" id="PIRSR618044-2"/>
    </source>
</evidence>
<keyword evidence="8" id="KW-0378">Hydrolase</keyword>
<keyword evidence="6" id="KW-0645">Protease</keyword>
<feature type="active site" evidence="13">
    <location>
        <position position="102"/>
    </location>
</feature>
<dbReference type="UniPathway" id="UPA00219"/>
<dbReference type="GO" id="GO:0009002">
    <property type="term" value="F:serine-type D-Ala-D-Ala carboxypeptidase activity"/>
    <property type="evidence" value="ECO:0007669"/>
    <property type="project" value="UniProtKB-EC"/>
</dbReference>
<feature type="active site" description="Acyl-ester intermediate" evidence="13">
    <location>
        <position position="47"/>
    </location>
</feature>
<dbReference type="Gene3D" id="3.40.710.10">
    <property type="entry name" value="DD-peptidase/beta-lactamase superfamily"/>
    <property type="match status" value="1"/>
</dbReference>
<dbReference type="AlphaFoldDB" id="A0A5C0SHE9"/>
<dbReference type="EMBL" id="CP042243">
    <property type="protein sequence ID" value="QEK13620.1"/>
    <property type="molecule type" value="Genomic_DNA"/>
</dbReference>
<dbReference type="SMART" id="SM00936">
    <property type="entry name" value="PBP5_C"/>
    <property type="match status" value="1"/>
</dbReference>
<evidence type="ECO:0000256" key="11">
    <source>
        <dbReference type="ARBA" id="ARBA00023316"/>
    </source>
</evidence>
<dbReference type="PRINTS" id="PR00725">
    <property type="entry name" value="DADACBPTASE1"/>
</dbReference>
<dbReference type="GO" id="GO:0009252">
    <property type="term" value="P:peptidoglycan biosynthetic process"/>
    <property type="evidence" value="ECO:0007669"/>
    <property type="project" value="UniProtKB-UniPathway"/>
</dbReference>
<organism evidence="17 18">
    <name type="scientific">Crassaminicella thermophila</name>
    <dbReference type="NCBI Taxonomy" id="2599308"/>
    <lineage>
        <taxon>Bacteria</taxon>
        <taxon>Bacillati</taxon>
        <taxon>Bacillota</taxon>
        <taxon>Clostridia</taxon>
        <taxon>Eubacteriales</taxon>
        <taxon>Clostridiaceae</taxon>
        <taxon>Crassaminicella</taxon>
    </lineage>
</organism>
<reference evidence="17 18" key="1">
    <citation type="submission" date="2019-07" db="EMBL/GenBank/DDBJ databases">
        <title>Complete genome of Crassaminicella thermophila SY095.</title>
        <authorList>
            <person name="Li X."/>
        </authorList>
    </citation>
    <scope>NUCLEOTIDE SEQUENCE [LARGE SCALE GENOMIC DNA]</scope>
    <source>
        <strain evidence="17 18">SY095</strain>
    </source>
</reference>
<keyword evidence="9" id="KW-0133">Cell shape</keyword>
<evidence type="ECO:0000256" key="1">
    <source>
        <dbReference type="ARBA" id="ARBA00003217"/>
    </source>
</evidence>
<evidence type="ECO:0000256" key="10">
    <source>
        <dbReference type="ARBA" id="ARBA00022984"/>
    </source>
</evidence>
<evidence type="ECO:0000256" key="9">
    <source>
        <dbReference type="ARBA" id="ARBA00022960"/>
    </source>
</evidence>
<keyword evidence="7" id="KW-0732">Signal</keyword>
<dbReference type="Proteomes" id="UP000324646">
    <property type="component" value="Chromosome"/>
</dbReference>
<dbReference type="PANTHER" id="PTHR21581">
    <property type="entry name" value="D-ALANYL-D-ALANINE CARBOXYPEPTIDASE"/>
    <property type="match status" value="1"/>
</dbReference>
<dbReference type="SUPFAM" id="SSF56601">
    <property type="entry name" value="beta-lactamase/transpeptidase-like"/>
    <property type="match status" value="1"/>
</dbReference>
<evidence type="ECO:0000313" key="18">
    <source>
        <dbReference type="Proteomes" id="UP000324646"/>
    </source>
</evidence>
<comment type="catalytic activity">
    <reaction evidence="12">
        <text>Preferential cleavage: (Ac)2-L-Lys-D-Ala-|-D-Ala. Also transpeptidation of peptidyl-alanyl moieties that are N-acyl substituents of D-alanine.</text>
        <dbReference type="EC" id="3.4.16.4"/>
    </reaction>
</comment>
<evidence type="ECO:0000256" key="6">
    <source>
        <dbReference type="ARBA" id="ARBA00022670"/>
    </source>
</evidence>
<dbReference type="InterPro" id="IPR015956">
    <property type="entry name" value="Peniciliin-bd_prot_C_sf"/>
</dbReference>
<keyword evidence="11" id="KW-0961">Cell wall biogenesis/degradation</keyword>
<evidence type="ECO:0000256" key="3">
    <source>
        <dbReference type="ARBA" id="ARBA00007164"/>
    </source>
</evidence>
<evidence type="ECO:0000256" key="13">
    <source>
        <dbReference type="PIRSR" id="PIRSR618044-1"/>
    </source>
</evidence>
<dbReference type="InterPro" id="IPR012907">
    <property type="entry name" value="Peptidase_S11_C"/>
</dbReference>
<feature type="binding site" evidence="14">
    <location>
        <position position="206"/>
    </location>
    <ligand>
        <name>substrate</name>
    </ligand>
</feature>
<evidence type="ECO:0000259" key="16">
    <source>
        <dbReference type="SMART" id="SM00936"/>
    </source>
</evidence>
<dbReference type="Gene3D" id="2.60.410.10">
    <property type="entry name" value="D-Ala-D-Ala carboxypeptidase, C-terminal domain"/>
    <property type="match status" value="1"/>
</dbReference>
<keyword evidence="18" id="KW-1185">Reference proteome</keyword>
<dbReference type="KEGG" id="crs:FQB35_07310"/>